<evidence type="ECO:0000256" key="1">
    <source>
        <dbReference type="ARBA" id="ARBA00001946"/>
    </source>
</evidence>
<dbReference type="GO" id="GO:0000139">
    <property type="term" value="C:Golgi membrane"/>
    <property type="evidence" value="ECO:0007669"/>
    <property type="project" value="UniProtKB-SubCell"/>
</dbReference>
<dbReference type="Ensembl" id="ENSEBUT00000010957.1">
    <property type="protein sequence ID" value="ENSEBUP00000010411.1"/>
    <property type="gene ID" value="ENSEBUG00000006661.1"/>
</dbReference>
<proteinExistence type="predicted"/>
<dbReference type="InterPro" id="IPR014729">
    <property type="entry name" value="Rossmann-like_a/b/a_fold"/>
</dbReference>
<organism evidence="14 15">
    <name type="scientific">Eptatretus burgeri</name>
    <name type="common">Inshore hagfish</name>
    <dbReference type="NCBI Taxonomy" id="7764"/>
    <lineage>
        <taxon>Eukaryota</taxon>
        <taxon>Metazoa</taxon>
        <taxon>Chordata</taxon>
        <taxon>Craniata</taxon>
        <taxon>Vertebrata</taxon>
        <taxon>Cyclostomata</taxon>
        <taxon>Myxini</taxon>
        <taxon>Myxiniformes</taxon>
        <taxon>Myxinidae</taxon>
        <taxon>Eptatretinae</taxon>
        <taxon>Eptatretus</taxon>
    </lineage>
</organism>
<keyword evidence="8" id="KW-0968">Cytoplasmic vesicle</keyword>
<evidence type="ECO:0000256" key="7">
    <source>
        <dbReference type="ARBA" id="ARBA00023288"/>
    </source>
</evidence>
<keyword evidence="7" id="KW-0449">Lipoprotein</keyword>
<dbReference type="PANTHER" id="PTHR12039">
    <property type="entry name" value="NICOTINAMIDE MONONUCLEOTIDE ADENYLYLTRANSFERASE"/>
    <property type="match status" value="1"/>
</dbReference>
<evidence type="ECO:0000256" key="5">
    <source>
        <dbReference type="ARBA" id="ARBA00023136"/>
    </source>
</evidence>
<keyword evidence="5" id="KW-0472">Membrane</keyword>
<dbReference type="GO" id="GO:0030424">
    <property type="term" value="C:axon"/>
    <property type="evidence" value="ECO:0007669"/>
    <property type="project" value="UniProtKB-SubCell"/>
</dbReference>
<evidence type="ECO:0000256" key="6">
    <source>
        <dbReference type="ARBA" id="ARBA00023273"/>
    </source>
</evidence>
<dbReference type="AlphaFoldDB" id="A0A8C4Q5T4"/>
<comment type="cofactor">
    <cofactor evidence="1">
        <name>Mg(2+)</name>
        <dbReference type="ChEBI" id="CHEBI:18420"/>
    </cofactor>
</comment>
<evidence type="ECO:0000256" key="10">
    <source>
        <dbReference type="ARBA" id="ARBA00040700"/>
    </source>
</evidence>
<dbReference type="GO" id="GO:0004515">
    <property type="term" value="F:nicotinate-nucleotide adenylyltransferase activity"/>
    <property type="evidence" value="ECO:0007669"/>
    <property type="project" value="TreeGrafter"/>
</dbReference>
<evidence type="ECO:0000313" key="14">
    <source>
        <dbReference type="Ensembl" id="ENSEBUP00000010411.1"/>
    </source>
</evidence>
<evidence type="ECO:0000256" key="3">
    <source>
        <dbReference type="ARBA" id="ARBA00004594"/>
    </source>
</evidence>
<dbReference type="Ensembl" id="ENSEBUT00000010931.1">
    <property type="protein sequence ID" value="ENSEBUP00000010384.1"/>
    <property type="gene ID" value="ENSEBUG00000006661.1"/>
</dbReference>
<evidence type="ECO:0000313" key="15">
    <source>
        <dbReference type="Proteomes" id="UP000694388"/>
    </source>
</evidence>
<dbReference type="Proteomes" id="UP000694388">
    <property type="component" value="Unplaced"/>
</dbReference>
<evidence type="ECO:0000256" key="11">
    <source>
        <dbReference type="ARBA" id="ARBA00041585"/>
    </source>
</evidence>
<keyword evidence="4" id="KW-0333">Golgi apparatus</keyword>
<evidence type="ECO:0000259" key="13">
    <source>
        <dbReference type="Pfam" id="PF01467"/>
    </source>
</evidence>
<dbReference type="GO" id="GO:0030659">
    <property type="term" value="C:cytoplasmic vesicle membrane"/>
    <property type="evidence" value="ECO:0007669"/>
    <property type="project" value="UniProtKB-SubCell"/>
</dbReference>
<dbReference type="GeneTree" id="ENSGT00950000183179"/>
<feature type="domain" description="Cytidyltransferase-like" evidence="13">
    <location>
        <begin position="12"/>
        <end position="99"/>
    </location>
</feature>
<keyword evidence="15" id="KW-1185">Reference proteome</keyword>
<reference evidence="14" key="1">
    <citation type="submission" date="2025-05" db="UniProtKB">
        <authorList>
            <consortium name="Ensembl"/>
        </authorList>
    </citation>
    <scope>IDENTIFICATION</scope>
</reference>
<dbReference type="InterPro" id="IPR004821">
    <property type="entry name" value="Cyt_trans-like"/>
</dbReference>
<dbReference type="InterPro" id="IPR051182">
    <property type="entry name" value="Euk_NMN_adenylyltrnsfrase"/>
</dbReference>
<dbReference type="Gene3D" id="3.40.50.620">
    <property type="entry name" value="HUPs"/>
    <property type="match status" value="1"/>
</dbReference>
<dbReference type="GO" id="GO:0009435">
    <property type="term" value="P:NAD+ biosynthetic process"/>
    <property type="evidence" value="ECO:0007669"/>
    <property type="project" value="TreeGrafter"/>
</dbReference>
<dbReference type="Ensembl" id="ENSEBUT00000010983.1">
    <property type="protein sequence ID" value="ENSEBUP00000010437.1"/>
    <property type="gene ID" value="ENSEBUG00000006661.1"/>
</dbReference>
<sequence length="305" mass="33831">MGEPQNTRIILLACGTFNPVTKGHLAMFERASAHLNSTGSFHVIGGLIAPSHDSTGQRTLLSSHHRLTMCHLAVRTSKWIRVDPWACLQQNSQSPRAVLEHHRTLLKQMSGCIFSDVGTPTDYQPGIIRQPSLPIQHSLPPSKPTPGKIMSKIGDDIGHICCYRTRMQPFTFVDENANMGTVFRYEELDIRVMLLCGSDTLLSFCIPGLWAAPDLKVILGDFGVVCVPREGRDPNCIINASPLLLKYKHNIIVVRMDSDLETSFVSSTKSRRAVQCGDASVPRLLPQPVIDYILQQRLYMQSTSG</sequence>
<keyword evidence="6" id="KW-0966">Cell projection</keyword>
<evidence type="ECO:0000256" key="2">
    <source>
        <dbReference type="ARBA" id="ARBA00004489"/>
    </source>
</evidence>
<name>A0A8C4Q5T4_EPTBU</name>
<evidence type="ECO:0000256" key="4">
    <source>
        <dbReference type="ARBA" id="ARBA00023034"/>
    </source>
</evidence>
<comment type="subcellular location">
    <subcellularLocation>
        <location evidence="2">Cell projection</location>
        <location evidence="2">Axon</location>
    </subcellularLocation>
    <subcellularLocation>
        <location evidence="3">Cytoplasmic vesicle membrane</location>
        <topology evidence="3">Lipid-anchor</topology>
    </subcellularLocation>
    <subcellularLocation>
        <location evidence="9">Golgi apparatus membrane</location>
        <topology evidence="9">Lipid-anchor</topology>
    </subcellularLocation>
</comment>
<dbReference type="Pfam" id="PF01467">
    <property type="entry name" value="CTP_transf_like"/>
    <property type="match status" value="1"/>
</dbReference>
<dbReference type="PANTHER" id="PTHR12039:SF18">
    <property type="entry name" value="NICOTINAMIDE_NICOTINIC ACID MONONUCLEOTIDE ADENYLYLTRANSFERASE 2"/>
    <property type="match status" value="1"/>
</dbReference>
<dbReference type="SUPFAM" id="SSF52374">
    <property type="entry name" value="Nucleotidylyl transferase"/>
    <property type="match status" value="1"/>
</dbReference>
<accession>A0A8C4Q5T4</accession>
<dbReference type="OMA" id="APCERIV"/>
<dbReference type="Ensembl" id="ENSEBUT00000010911.1">
    <property type="protein sequence ID" value="ENSEBUP00000010365.1"/>
    <property type="gene ID" value="ENSEBUG00000006661.1"/>
</dbReference>
<dbReference type="GO" id="GO:0000309">
    <property type="term" value="F:nicotinamide-nucleotide adenylyltransferase activity"/>
    <property type="evidence" value="ECO:0007669"/>
    <property type="project" value="TreeGrafter"/>
</dbReference>
<protein>
    <recommendedName>
        <fullName evidence="10">Nicotinamide/nicotinic acid mononucleotide adenylyltransferase 2</fullName>
    </recommendedName>
    <alternativeName>
        <fullName evidence="11">Nicotinamide mononucleotide adenylyltransferase 2</fullName>
    </alternativeName>
    <alternativeName>
        <fullName evidence="12">Nicotinate-nucleotide adenylyltransferase 2</fullName>
    </alternativeName>
</protein>
<evidence type="ECO:0000256" key="12">
    <source>
        <dbReference type="ARBA" id="ARBA00043172"/>
    </source>
</evidence>
<evidence type="ECO:0000256" key="8">
    <source>
        <dbReference type="ARBA" id="ARBA00023329"/>
    </source>
</evidence>
<evidence type="ECO:0000256" key="9">
    <source>
        <dbReference type="ARBA" id="ARBA00037794"/>
    </source>
</evidence>